<keyword evidence="10 14" id="KW-1133">Transmembrane helix</keyword>
<evidence type="ECO:0000256" key="5">
    <source>
        <dbReference type="ARBA" id="ARBA00022692"/>
    </source>
</evidence>
<keyword evidence="19" id="KW-1185">Reference proteome</keyword>
<evidence type="ECO:0000256" key="11">
    <source>
        <dbReference type="ARBA" id="ARBA00023136"/>
    </source>
</evidence>
<proteinExistence type="inferred from homology"/>
<comment type="subcellular location">
    <subcellularLocation>
        <location evidence="1">Cell membrane</location>
        <topology evidence="1">Single-pass type I membrane protein</topology>
    </subcellularLocation>
</comment>
<dbReference type="EMBL" id="CAXHTB010000025">
    <property type="protein sequence ID" value="CAL0333295.1"/>
    <property type="molecule type" value="Genomic_DNA"/>
</dbReference>
<dbReference type="PRINTS" id="PR00019">
    <property type="entry name" value="LEURICHRPT"/>
</dbReference>
<name>A0AAV1YK25_LUPLU</name>
<evidence type="ECO:0000256" key="14">
    <source>
        <dbReference type="SAM" id="Phobius"/>
    </source>
</evidence>
<dbReference type="SMART" id="SM00369">
    <property type="entry name" value="LRR_TYP"/>
    <property type="match status" value="9"/>
</dbReference>
<sequence>MTTIIMINPASSKFIQVIFVMLLMLQVEFVSAEEVRCIESERQVLLNFKASLVDPDGFLCLSTWGAEEEKRECCQWKGVGCSNQTSHVEILDIGDCVLRGEIPIFLTDLQHLKHLDLSSNELGGSIPHQLGYLPKLQYLDLRYNNLGGSLPSEFGNLSNLQFLDLRDNNLEGIIPSELGNLSNLQVLALSSNRLEGIIPSQLGKLSNLHTLFLGFNVLKFDNENHMGAQLFSNLTSLTLLNLSEVSNLNNSNTWLQMIGKLPKLILLQLQSCSLSNDFFLSLDHSKFTFPASLTDLYLSNNPIKLSIMKFFMNICTLRSLVMDNTNLIEELSTLFHHLSFGCLRYSLEELDLSHNYLSGTIPDCWSNFTSLAYIDLSNNNLCGQIPSTLGSAIELQALILRKNSLIGNLPSSLRSCTKLVMLDVGENKLSGVIPFWIGSTLQHLQMLSLRRNHFSEKLPLSLCYLSNIYFLDLSSNNLNGQIPKCFKNFSAMTGNGFSSFNTHYFSLQGTSQMLHDFKSYSYGYDLIALLMWKGVENIFKNDEFLLKGIDLSSNQLTNEIPSEIEDLVGLVSLNLSRNNLSGKIPQNIGRLTSLDFLDLSRNHLSGSIPSSLTQIDRLGMLDLSHNHLSGKIPTGTQLQSFNASSYEDNLNLCGLPLQKLCTEEEPLNEPLVKFDEDEDSLLCLGFYISMAFGFVIGFWGIIGPIAVKRSWRHAYFRFFNNIANHIYVRIAITVANWKLWLRD</sequence>
<dbReference type="InterPro" id="IPR046956">
    <property type="entry name" value="RLP23-like"/>
</dbReference>
<dbReference type="Pfam" id="PF08263">
    <property type="entry name" value="LRRNT_2"/>
    <property type="match status" value="1"/>
</dbReference>
<dbReference type="SMART" id="SM00365">
    <property type="entry name" value="LRR_SD22"/>
    <property type="match status" value="4"/>
</dbReference>
<evidence type="ECO:0000256" key="12">
    <source>
        <dbReference type="ARBA" id="ARBA00023170"/>
    </source>
</evidence>
<evidence type="ECO:0000259" key="16">
    <source>
        <dbReference type="Pfam" id="PF08263"/>
    </source>
</evidence>
<keyword evidence="4" id="KW-0433">Leucine-rich repeat</keyword>
<keyword evidence="9" id="KW-0067">ATP-binding</keyword>
<evidence type="ECO:0000256" key="7">
    <source>
        <dbReference type="ARBA" id="ARBA00022737"/>
    </source>
</evidence>
<evidence type="ECO:0000259" key="17">
    <source>
        <dbReference type="Pfam" id="PF23598"/>
    </source>
</evidence>
<evidence type="ECO:0000313" key="19">
    <source>
        <dbReference type="Proteomes" id="UP001497480"/>
    </source>
</evidence>
<reference evidence="18 19" key="1">
    <citation type="submission" date="2024-03" db="EMBL/GenBank/DDBJ databases">
        <authorList>
            <person name="Martinez-Hernandez J."/>
        </authorList>
    </citation>
    <scope>NUCLEOTIDE SEQUENCE [LARGE SCALE GENOMIC DNA]</scope>
</reference>
<dbReference type="FunFam" id="3.80.10.10:FF:000095">
    <property type="entry name" value="LRR receptor-like serine/threonine-protein kinase GSO1"/>
    <property type="match status" value="1"/>
</dbReference>
<evidence type="ECO:0000256" key="3">
    <source>
        <dbReference type="ARBA" id="ARBA00022475"/>
    </source>
</evidence>
<keyword evidence="7" id="KW-0677">Repeat</keyword>
<dbReference type="Pfam" id="PF23598">
    <property type="entry name" value="LRR_14"/>
    <property type="match status" value="1"/>
</dbReference>
<keyword evidence="13" id="KW-0325">Glycoprotein</keyword>
<dbReference type="InterPro" id="IPR013210">
    <property type="entry name" value="LRR_N_plant-typ"/>
</dbReference>
<dbReference type="FunFam" id="3.80.10.10:FF:000111">
    <property type="entry name" value="LRR receptor-like serine/threonine-protein kinase ERECTA"/>
    <property type="match status" value="1"/>
</dbReference>
<dbReference type="GO" id="GO:0005886">
    <property type="term" value="C:plasma membrane"/>
    <property type="evidence" value="ECO:0007669"/>
    <property type="project" value="UniProtKB-SubCell"/>
</dbReference>
<evidence type="ECO:0000256" key="13">
    <source>
        <dbReference type="ARBA" id="ARBA00023180"/>
    </source>
</evidence>
<dbReference type="GO" id="GO:0005524">
    <property type="term" value="F:ATP binding"/>
    <property type="evidence" value="ECO:0007669"/>
    <property type="project" value="UniProtKB-KW"/>
</dbReference>
<organism evidence="18 19">
    <name type="scientific">Lupinus luteus</name>
    <name type="common">European yellow lupine</name>
    <dbReference type="NCBI Taxonomy" id="3873"/>
    <lineage>
        <taxon>Eukaryota</taxon>
        <taxon>Viridiplantae</taxon>
        <taxon>Streptophyta</taxon>
        <taxon>Embryophyta</taxon>
        <taxon>Tracheophyta</taxon>
        <taxon>Spermatophyta</taxon>
        <taxon>Magnoliopsida</taxon>
        <taxon>eudicotyledons</taxon>
        <taxon>Gunneridae</taxon>
        <taxon>Pentapetalae</taxon>
        <taxon>rosids</taxon>
        <taxon>fabids</taxon>
        <taxon>Fabales</taxon>
        <taxon>Fabaceae</taxon>
        <taxon>Papilionoideae</taxon>
        <taxon>50 kb inversion clade</taxon>
        <taxon>genistoids sensu lato</taxon>
        <taxon>core genistoids</taxon>
        <taxon>Genisteae</taxon>
        <taxon>Lupinus</taxon>
    </lineage>
</organism>
<dbReference type="SUPFAM" id="SSF52058">
    <property type="entry name" value="L domain-like"/>
    <property type="match status" value="2"/>
</dbReference>
<evidence type="ECO:0000256" key="15">
    <source>
        <dbReference type="SAM" id="SignalP"/>
    </source>
</evidence>
<evidence type="ECO:0000256" key="6">
    <source>
        <dbReference type="ARBA" id="ARBA00022729"/>
    </source>
</evidence>
<evidence type="ECO:0000256" key="1">
    <source>
        <dbReference type="ARBA" id="ARBA00004251"/>
    </source>
</evidence>
<evidence type="ECO:0000313" key="18">
    <source>
        <dbReference type="EMBL" id="CAL0333295.1"/>
    </source>
</evidence>
<dbReference type="AlphaFoldDB" id="A0AAV1YK25"/>
<dbReference type="PANTHER" id="PTHR48063">
    <property type="entry name" value="LRR RECEPTOR-LIKE KINASE"/>
    <property type="match status" value="1"/>
</dbReference>
<dbReference type="Gene3D" id="3.80.10.10">
    <property type="entry name" value="Ribonuclease Inhibitor"/>
    <property type="match status" value="2"/>
</dbReference>
<accession>A0AAV1YK25</accession>
<dbReference type="FunFam" id="3.80.10.10:FF:000101">
    <property type="entry name" value="LRR receptor-like serine/threonine-protein kinase ERECTA"/>
    <property type="match status" value="1"/>
</dbReference>
<keyword evidence="11 14" id="KW-0472">Membrane</keyword>
<dbReference type="Pfam" id="PF13855">
    <property type="entry name" value="LRR_8"/>
    <property type="match status" value="1"/>
</dbReference>
<dbReference type="InterPro" id="IPR032675">
    <property type="entry name" value="LRR_dom_sf"/>
</dbReference>
<evidence type="ECO:0008006" key="20">
    <source>
        <dbReference type="Google" id="ProtNLM"/>
    </source>
</evidence>
<feature type="domain" description="Leucine-rich repeat-containing N-terminal plant-type" evidence="16">
    <location>
        <begin position="39"/>
        <end position="82"/>
    </location>
</feature>
<gene>
    <name evidence="18" type="ORF">LLUT_LOCUS34355</name>
</gene>
<feature type="signal peptide" evidence="15">
    <location>
        <begin position="1"/>
        <end position="32"/>
    </location>
</feature>
<evidence type="ECO:0000256" key="9">
    <source>
        <dbReference type="ARBA" id="ARBA00022840"/>
    </source>
</evidence>
<dbReference type="InterPro" id="IPR001611">
    <property type="entry name" value="Leu-rich_rpt"/>
</dbReference>
<keyword evidence="6 15" id="KW-0732">Signal</keyword>
<feature type="transmembrane region" description="Helical" evidence="14">
    <location>
        <begin position="684"/>
        <end position="707"/>
    </location>
</feature>
<evidence type="ECO:0000256" key="2">
    <source>
        <dbReference type="ARBA" id="ARBA00009592"/>
    </source>
</evidence>
<dbReference type="PANTHER" id="PTHR48063:SF98">
    <property type="entry name" value="LRR RECEPTOR-LIKE SERINE_THREONINE-PROTEIN KINASE FLS2"/>
    <property type="match status" value="1"/>
</dbReference>
<dbReference type="Pfam" id="PF00560">
    <property type="entry name" value="LRR_1"/>
    <property type="match status" value="6"/>
</dbReference>
<evidence type="ECO:0000256" key="8">
    <source>
        <dbReference type="ARBA" id="ARBA00022741"/>
    </source>
</evidence>
<comment type="similarity">
    <text evidence="2">Belongs to the RLP family.</text>
</comment>
<dbReference type="InterPro" id="IPR055414">
    <property type="entry name" value="LRR_R13L4/SHOC2-like"/>
</dbReference>
<dbReference type="InterPro" id="IPR003591">
    <property type="entry name" value="Leu-rich_rpt_typical-subtyp"/>
</dbReference>
<keyword evidence="3" id="KW-1003">Cell membrane</keyword>
<feature type="chain" id="PRO_5043606642" description="Leucine-rich repeat-containing N-terminal plant-type domain-containing protein" evidence="15">
    <location>
        <begin position="33"/>
        <end position="743"/>
    </location>
</feature>
<keyword evidence="12" id="KW-0675">Receptor</keyword>
<feature type="domain" description="Disease resistance R13L4/SHOC-2-like LRR" evidence="17">
    <location>
        <begin position="88"/>
        <end position="343"/>
    </location>
</feature>
<keyword evidence="5 14" id="KW-0812">Transmembrane</keyword>
<dbReference type="Proteomes" id="UP001497480">
    <property type="component" value="Unassembled WGS sequence"/>
</dbReference>
<comment type="caution">
    <text evidence="18">The sequence shown here is derived from an EMBL/GenBank/DDBJ whole genome shotgun (WGS) entry which is preliminary data.</text>
</comment>
<evidence type="ECO:0000256" key="10">
    <source>
        <dbReference type="ARBA" id="ARBA00022989"/>
    </source>
</evidence>
<protein>
    <recommendedName>
        <fullName evidence="20">Leucine-rich repeat-containing N-terminal plant-type domain-containing protein</fullName>
    </recommendedName>
</protein>
<keyword evidence="8" id="KW-0547">Nucleotide-binding</keyword>
<evidence type="ECO:0000256" key="4">
    <source>
        <dbReference type="ARBA" id="ARBA00022614"/>
    </source>
</evidence>